<dbReference type="EMBL" id="JANPWB010000003">
    <property type="protein sequence ID" value="KAJ1200666.1"/>
    <property type="molecule type" value="Genomic_DNA"/>
</dbReference>
<evidence type="ECO:0000256" key="1">
    <source>
        <dbReference type="SAM" id="MobiDB-lite"/>
    </source>
</evidence>
<gene>
    <name evidence="2" type="ORF">NDU88_004487</name>
</gene>
<name>A0AAV7VK17_PLEWA</name>
<dbReference type="Proteomes" id="UP001066276">
    <property type="component" value="Chromosome 2_1"/>
</dbReference>
<organism evidence="2 3">
    <name type="scientific">Pleurodeles waltl</name>
    <name type="common">Iberian ribbed newt</name>
    <dbReference type="NCBI Taxonomy" id="8319"/>
    <lineage>
        <taxon>Eukaryota</taxon>
        <taxon>Metazoa</taxon>
        <taxon>Chordata</taxon>
        <taxon>Craniata</taxon>
        <taxon>Vertebrata</taxon>
        <taxon>Euteleostomi</taxon>
        <taxon>Amphibia</taxon>
        <taxon>Batrachia</taxon>
        <taxon>Caudata</taxon>
        <taxon>Salamandroidea</taxon>
        <taxon>Salamandridae</taxon>
        <taxon>Pleurodelinae</taxon>
        <taxon>Pleurodeles</taxon>
    </lineage>
</organism>
<reference evidence="2" key="1">
    <citation type="journal article" date="2022" name="bioRxiv">
        <title>Sequencing and chromosome-scale assembly of the giantPleurodeles waltlgenome.</title>
        <authorList>
            <person name="Brown T."/>
            <person name="Elewa A."/>
            <person name="Iarovenko S."/>
            <person name="Subramanian E."/>
            <person name="Araus A.J."/>
            <person name="Petzold A."/>
            <person name="Susuki M."/>
            <person name="Suzuki K.-i.T."/>
            <person name="Hayashi T."/>
            <person name="Toyoda A."/>
            <person name="Oliveira C."/>
            <person name="Osipova E."/>
            <person name="Leigh N.D."/>
            <person name="Simon A."/>
            <person name="Yun M.H."/>
        </authorList>
    </citation>
    <scope>NUCLEOTIDE SEQUENCE</scope>
    <source>
        <strain evidence="2">20211129_DDA</strain>
        <tissue evidence="2">Liver</tissue>
    </source>
</reference>
<sequence>MEGARGQPEEGRSPAGGTDSSASSADRHGPPRGLLHNSEARVSSGGCRLQGGTGDADQALIGAARAQWKRRGHPTESAVGFLLPAGDRAASPRACMAAAPCRRSTL</sequence>
<protein>
    <submittedName>
        <fullName evidence="2">Uncharacterized protein</fullName>
    </submittedName>
</protein>
<proteinExistence type="predicted"/>
<feature type="region of interest" description="Disordered" evidence="1">
    <location>
        <begin position="1"/>
        <end position="55"/>
    </location>
</feature>
<comment type="caution">
    <text evidence="2">The sequence shown here is derived from an EMBL/GenBank/DDBJ whole genome shotgun (WGS) entry which is preliminary data.</text>
</comment>
<evidence type="ECO:0000313" key="2">
    <source>
        <dbReference type="EMBL" id="KAJ1200666.1"/>
    </source>
</evidence>
<dbReference type="AlphaFoldDB" id="A0AAV7VK17"/>
<accession>A0AAV7VK17</accession>
<keyword evidence="3" id="KW-1185">Reference proteome</keyword>
<evidence type="ECO:0000313" key="3">
    <source>
        <dbReference type="Proteomes" id="UP001066276"/>
    </source>
</evidence>